<accession>A0A853IUB1</accession>
<dbReference type="PANTHER" id="PTHR38442">
    <property type="entry name" value="INNER MEMBRANE PROTEIN-RELATED"/>
    <property type="match status" value="1"/>
</dbReference>
<gene>
    <name evidence="2" type="ORF">H0I39_05815</name>
</gene>
<reference evidence="2 3" key="1">
    <citation type="submission" date="2020-07" db="EMBL/GenBank/DDBJ databases">
        <authorList>
            <person name="Maaloum M."/>
        </authorList>
    </citation>
    <scope>NUCLEOTIDE SEQUENCE [LARGE SCALE GENOMIC DNA]</scope>
    <source>
        <strain evidence="2 3">GCS-AN-3</strain>
    </source>
</reference>
<comment type="caution">
    <text evidence="2">The sequence shown here is derived from an EMBL/GenBank/DDBJ whole genome shotgun (WGS) entry which is preliminary data.</text>
</comment>
<proteinExistence type="predicted"/>
<name>A0A853IUB1_9BURK</name>
<protein>
    <submittedName>
        <fullName evidence="2">DUF445 domain-containing protein</fullName>
    </submittedName>
</protein>
<dbReference type="PANTHER" id="PTHR38442:SF1">
    <property type="entry name" value="INNER MEMBRANE PROTEIN"/>
    <property type="match status" value="1"/>
</dbReference>
<feature type="transmembrane region" description="Helical" evidence="1">
    <location>
        <begin position="29"/>
        <end position="54"/>
    </location>
</feature>
<dbReference type="Pfam" id="PF04286">
    <property type="entry name" value="DUF445"/>
    <property type="match status" value="1"/>
</dbReference>
<dbReference type="EMBL" id="JACCKX010000001">
    <property type="protein sequence ID" value="NZA01401.1"/>
    <property type="molecule type" value="Genomic_DNA"/>
</dbReference>
<dbReference type="AlphaFoldDB" id="A0A853IUB1"/>
<evidence type="ECO:0000256" key="1">
    <source>
        <dbReference type="SAM" id="Phobius"/>
    </source>
</evidence>
<keyword evidence="3" id="KW-1185">Reference proteome</keyword>
<keyword evidence="1" id="KW-1133">Transmembrane helix</keyword>
<evidence type="ECO:0000313" key="2">
    <source>
        <dbReference type="EMBL" id="NZA01401.1"/>
    </source>
</evidence>
<keyword evidence="1" id="KW-0472">Membrane</keyword>
<keyword evidence="1" id="KW-0812">Transmembrane</keyword>
<sequence length="406" mass="45087">MKRLALGLLLTMAVVYAIATTLEARHAAWGYVAAFAEAGMVGAIADWFAVVALFRHPLGLPIPHTAIIPANKDRIGVNLGQFIATHFLATEQVLAKVREFDAAGRVAAWLSQPQNAARVGERLVDVGRWAVGALDDERVRAFVADLARRGLRQMEVTRLSGQVLEAMTHERRHQELLDGVLVQLARLLGEDSVQDTITEAIAREVKALKYVGLDQVAARLATRKVVVIVAKTIIDMADDPAHRLRLRFDDMVDGFVTRLKDDAALQQRGERLKQELIDNPALGSYVNQLWGELLAWLQADMGQGDSSIRRTITQAAQTLGERLAGDAEIRGWINGELQAAAPRLIERYRDDIRHYIVARVQAWDAREMTDELERHIGRDLQFIRINGTLVGGLVGLLIHTATHAWR</sequence>
<dbReference type="InterPro" id="IPR007383">
    <property type="entry name" value="DUF445"/>
</dbReference>
<organism evidence="2 3">
    <name type="scientific">Ottowia beijingensis</name>
    <dbReference type="NCBI Taxonomy" id="1207057"/>
    <lineage>
        <taxon>Bacteria</taxon>
        <taxon>Pseudomonadati</taxon>
        <taxon>Pseudomonadota</taxon>
        <taxon>Betaproteobacteria</taxon>
        <taxon>Burkholderiales</taxon>
        <taxon>Comamonadaceae</taxon>
        <taxon>Ottowia</taxon>
    </lineage>
</organism>
<dbReference type="Proteomes" id="UP000589716">
    <property type="component" value="Unassembled WGS sequence"/>
</dbReference>
<evidence type="ECO:0000313" key="3">
    <source>
        <dbReference type="Proteomes" id="UP000589716"/>
    </source>
</evidence>
<dbReference type="GO" id="GO:0005886">
    <property type="term" value="C:plasma membrane"/>
    <property type="evidence" value="ECO:0007669"/>
    <property type="project" value="TreeGrafter"/>
</dbReference>